<dbReference type="Gene3D" id="3.40.50.720">
    <property type="entry name" value="NAD(P)-binding Rossmann-like Domain"/>
    <property type="match status" value="1"/>
</dbReference>
<gene>
    <name evidence="2" type="ORF">FLT43_07780</name>
</gene>
<dbReference type="Proteomes" id="UP000315377">
    <property type="component" value="Chromosome"/>
</dbReference>
<evidence type="ECO:0000259" key="1">
    <source>
        <dbReference type="Pfam" id="PF01408"/>
    </source>
</evidence>
<organism evidence="2 3">
    <name type="scientific">Paenibacillus thiaminolyticus</name>
    <name type="common">Bacillus thiaminolyticus</name>
    <dbReference type="NCBI Taxonomy" id="49283"/>
    <lineage>
        <taxon>Bacteria</taxon>
        <taxon>Bacillati</taxon>
        <taxon>Bacillota</taxon>
        <taxon>Bacilli</taxon>
        <taxon>Bacillales</taxon>
        <taxon>Paenibacillaceae</taxon>
        <taxon>Paenibacillus</taxon>
    </lineage>
</organism>
<accession>A0AAP9J083</accession>
<dbReference type="SUPFAM" id="SSF51735">
    <property type="entry name" value="NAD(P)-binding Rossmann-fold domains"/>
    <property type="match status" value="1"/>
</dbReference>
<feature type="domain" description="Gfo/Idh/MocA-like oxidoreductase N-terminal" evidence="1">
    <location>
        <begin position="10"/>
        <end position="81"/>
    </location>
</feature>
<dbReference type="AlphaFoldDB" id="A0AAP9J083"/>
<dbReference type="EMBL" id="CP041405">
    <property type="protein sequence ID" value="QDM43416.1"/>
    <property type="molecule type" value="Genomic_DNA"/>
</dbReference>
<proteinExistence type="predicted"/>
<dbReference type="InterPro" id="IPR000683">
    <property type="entry name" value="Gfo/Idh/MocA-like_OxRdtase_N"/>
</dbReference>
<evidence type="ECO:0000313" key="2">
    <source>
        <dbReference type="EMBL" id="QDM43416.1"/>
    </source>
</evidence>
<dbReference type="Pfam" id="PF01408">
    <property type="entry name" value="GFO_IDH_MocA"/>
    <property type="match status" value="1"/>
</dbReference>
<dbReference type="InterPro" id="IPR036291">
    <property type="entry name" value="NAD(P)-bd_dom_sf"/>
</dbReference>
<name>A0AAP9J083_PANTH</name>
<dbReference type="GO" id="GO:0000166">
    <property type="term" value="F:nucleotide binding"/>
    <property type="evidence" value="ECO:0007669"/>
    <property type="project" value="InterPro"/>
</dbReference>
<reference evidence="2 3" key="1">
    <citation type="submission" date="2019-07" db="EMBL/GenBank/DDBJ databases">
        <title>Paenibacillus thiaminolyticus NRRL B-4156.</title>
        <authorList>
            <person name="Hehnly C."/>
            <person name="Zhang L."/>
        </authorList>
    </citation>
    <scope>NUCLEOTIDE SEQUENCE [LARGE SCALE GENOMIC DNA]</scope>
    <source>
        <strain evidence="2 3">NRRL B-4156</strain>
    </source>
</reference>
<evidence type="ECO:0000313" key="3">
    <source>
        <dbReference type="Proteomes" id="UP000315377"/>
    </source>
</evidence>
<protein>
    <recommendedName>
        <fullName evidence="1">Gfo/Idh/MocA-like oxidoreductase N-terminal domain-containing protein</fullName>
    </recommendedName>
</protein>
<sequence length="118" mass="13512">MKEISMKTIHLGMIGSGHVSNRYFEQAAQLEGVRVLATCAKHMEHAERKAAEHGVPRWYDDYRVMMDQEELDGVVVTTPHSLPRWNGACMYLMRSRSLLPSRTANAWSPWPRRKALSS</sequence>